<keyword evidence="3" id="KW-1185">Reference proteome</keyword>
<sequence length="477" mass="50087">MKTQFLLGAFLLSSIAYSQVGIKTSTPEATLDIRAKNHNGAVTATDGILVPRVNSLANSGSVNGQLVYLIADTTAPTFAKGFYYWDGASWQPLSSTAGIGLYDTTQDSWNDVSGNVTLPTGSVAIGSTTPHASAVLDMSSVTNKGMIAPNVALTSITDQVTVANPKKGLLVYNTGTSTLTTAGYVYWNGTEWRTLYNTSAANPAITGLNCANAYVSPTTFTNGSPYSGTITIPYTGGNGGSYNAGTPFTQNGLTFTLQAGVLSSSTGSITYSVSGTPNFSSPSTKTVPFTFLGQTCNAIIGAANTFSIGETRGFTVAVPASTFLINTSSNWMTGSSDPTGTTNIGTVNGRSMIAAANKLSDPNVIIVKGLRLDFLNEGTGSSVRPVVYNTTSSVIRYHTSGLSTADAVTSGVSNYVAPGYFGQYMDGNSDFTCSNNNSAEFTSVQLTFDDGQWYKVEFHATRVDDVYHGYWVVTRIQ</sequence>
<dbReference type="EMBL" id="JACSGT010000003">
    <property type="protein sequence ID" value="MCF2221501.1"/>
    <property type="molecule type" value="Genomic_DNA"/>
</dbReference>
<dbReference type="Proteomes" id="UP001430374">
    <property type="component" value="Unassembled WGS sequence"/>
</dbReference>
<evidence type="ECO:0000313" key="3">
    <source>
        <dbReference type="Proteomes" id="UP001430374"/>
    </source>
</evidence>
<evidence type="ECO:0000256" key="1">
    <source>
        <dbReference type="SAM" id="SignalP"/>
    </source>
</evidence>
<name>A0ABS9CAQ8_9FLAO</name>
<feature type="chain" id="PRO_5046230553" evidence="1">
    <location>
        <begin position="19"/>
        <end position="477"/>
    </location>
</feature>
<accession>A0ABS9CAQ8</accession>
<gene>
    <name evidence="2" type="ORF">H9Q08_19735</name>
</gene>
<dbReference type="RefSeq" id="WP_235132790.1">
    <property type="nucleotide sequence ID" value="NZ_JACSGT010000003.1"/>
</dbReference>
<protein>
    <submittedName>
        <fullName evidence="2">Uncharacterized protein</fullName>
    </submittedName>
</protein>
<proteinExistence type="predicted"/>
<evidence type="ECO:0000313" key="2">
    <source>
        <dbReference type="EMBL" id="MCF2221501.1"/>
    </source>
</evidence>
<keyword evidence="1" id="KW-0732">Signal</keyword>
<reference evidence="2" key="1">
    <citation type="submission" date="2021-08" db="EMBL/GenBank/DDBJ databases">
        <title>Complete genome sequence of Chryseobacterium sp strain PS-8.</title>
        <authorList>
            <person name="Das S.K."/>
        </authorList>
    </citation>
    <scope>NUCLEOTIDE SEQUENCE</scope>
    <source>
        <strain evidence="2">PS-8</strain>
    </source>
</reference>
<feature type="signal peptide" evidence="1">
    <location>
        <begin position="1"/>
        <end position="18"/>
    </location>
</feature>
<comment type="caution">
    <text evidence="2">The sequence shown here is derived from an EMBL/GenBank/DDBJ whole genome shotgun (WGS) entry which is preliminary data.</text>
</comment>
<organism evidence="2 3">
    <name type="scientific">Chryseobacterium indicum</name>
    <dbReference type="NCBI Taxonomy" id="2766954"/>
    <lineage>
        <taxon>Bacteria</taxon>
        <taxon>Pseudomonadati</taxon>
        <taxon>Bacteroidota</taxon>
        <taxon>Flavobacteriia</taxon>
        <taxon>Flavobacteriales</taxon>
        <taxon>Weeksellaceae</taxon>
        <taxon>Chryseobacterium group</taxon>
        <taxon>Chryseobacterium</taxon>
    </lineage>
</organism>